<gene>
    <name evidence="3" type="ORF">ACIBG2_24920</name>
</gene>
<dbReference type="InterPro" id="IPR003646">
    <property type="entry name" value="SH3-like_bac-type"/>
</dbReference>
<keyword evidence="1" id="KW-0732">Signal</keyword>
<dbReference type="Gene3D" id="2.30.30.40">
    <property type="entry name" value="SH3 Domains"/>
    <property type="match status" value="1"/>
</dbReference>
<evidence type="ECO:0000313" key="3">
    <source>
        <dbReference type="EMBL" id="MFI6500642.1"/>
    </source>
</evidence>
<feature type="domain" description="SH3b" evidence="2">
    <location>
        <begin position="55"/>
        <end position="99"/>
    </location>
</feature>
<protein>
    <submittedName>
        <fullName evidence="3">SH3 domain-containing protein</fullName>
    </submittedName>
</protein>
<proteinExistence type="predicted"/>
<feature type="chain" id="PRO_5045223507" evidence="1">
    <location>
        <begin position="21"/>
        <end position="100"/>
    </location>
</feature>
<keyword evidence="4" id="KW-1185">Reference proteome</keyword>
<evidence type="ECO:0000259" key="2">
    <source>
        <dbReference type="Pfam" id="PF08239"/>
    </source>
</evidence>
<dbReference type="Proteomes" id="UP001612741">
    <property type="component" value="Unassembled WGS sequence"/>
</dbReference>
<accession>A0ABW7YY54</accession>
<evidence type="ECO:0000313" key="4">
    <source>
        <dbReference type="Proteomes" id="UP001612741"/>
    </source>
</evidence>
<sequence length="100" mass="10488">MRKLMVGTALVLAACFPAVAAVASAGAASAGVHQTTVASASSMYLKYVCARDLWLRNEPAGQRVATLYRGTVVNVIGHDGIWRLVDSPAGRGWVHGGYLC</sequence>
<feature type="signal peptide" evidence="1">
    <location>
        <begin position="1"/>
        <end position="20"/>
    </location>
</feature>
<dbReference type="RefSeq" id="WP_397084665.1">
    <property type="nucleotide sequence ID" value="NZ_JBITGY010000006.1"/>
</dbReference>
<dbReference type="PROSITE" id="PS51257">
    <property type="entry name" value="PROKAR_LIPOPROTEIN"/>
    <property type="match status" value="1"/>
</dbReference>
<reference evidence="3 4" key="1">
    <citation type="submission" date="2024-10" db="EMBL/GenBank/DDBJ databases">
        <title>The Natural Products Discovery Center: Release of the First 8490 Sequenced Strains for Exploring Actinobacteria Biosynthetic Diversity.</title>
        <authorList>
            <person name="Kalkreuter E."/>
            <person name="Kautsar S.A."/>
            <person name="Yang D."/>
            <person name="Bader C.D."/>
            <person name="Teijaro C.N."/>
            <person name="Fluegel L."/>
            <person name="Davis C.M."/>
            <person name="Simpson J.R."/>
            <person name="Lauterbach L."/>
            <person name="Steele A.D."/>
            <person name="Gui C."/>
            <person name="Meng S."/>
            <person name="Li G."/>
            <person name="Viehrig K."/>
            <person name="Ye F."/>
            <person name="Su P."/>
            <person name="Kiefer A.F."/>
            <person name="Nichols A."/>
            <person name="Cepeda A.J."/>
            <person name="Yan W."/>
            <person name="Fan B."/>
            <person name="Jiang Y."/>
            <person name="Adhikari A."/>
            <person name="Zheng C.-J."/>
            <person name="Schuster L."/>
            <person name="Cowan T.M."/>
            <person name="Smanski M.J."/>
            <person name="Chevrette M.G."/>
            <person name="De Carvalho L.P.S."/>
            <person name="Shen B."/>
        </authorList>
    </citation>
    <scope>NUCLEOTIDE SEQUENCE [LARGE SCALE GENOMIC DNA]</scope>
    <source>
        <strain evidence="3 4">NPDC050545</strain>
    </source>
</reference>
<evidence type="ECO:0000256" key="1">
    <source>
        <dbReference type="SAM" id="SignalP"/>
    </source>
</evidence>
<comment type="caution">
    <text evidence="3">The sequence shown here is derived from an EMBL/GenBank/DDBJ whole genome shotgun (WGS) entry which is preliminary data.</text>
</comment>
<name>A0ABW7YY54_9ACTN</name>
<organism evidence="3 4">
    <name type="scientific">Nonomuraea typhae</name>
    <dbReference type="NCBI Taxonomy" id="2603600"/>
    <lineage>
        <taxon>Bacteria</taxon>
        <taxon>Bacillati</taxon>
        <taxon>Actinomycetota</taxon>
        <taxon>Actinomycetes</taxon>
        <taxon>Streptosporangiales</taxon>
        <taxon>Streptosporangiaceae</taxon>
        <taxon>Nonomuraea</taxon>
    </lineage>
</organism>
<dbReference type="Pfam" id="PF08239">
    <property type="entry name" value="SH3_3"/>
    <property type="match status" value="1"/>
</dbReference>
<dbReference type="EMBL" id="JBITGY010000006">
    <property type="protein sequence ID" value="MFI6500642.1"/>
    <property type="molecule type" value="Genomic_DNA"/>
</dbReference>